<gene>
    <name evidence="9" type="ORF">BJ958_003736</name>
</gene>
<dbReference type="AlphaFoldDB" id="A0A852RTK2"/>
<dbReference type="SUPFAM" id="SSF88946">
    <property type="entry name" value="Sigma2 domain of RNA polymerase sigma factors"/>
    <property type="match status" value="1"/>
</dbReference>
<dbReference type="PANTHER" id="PTHR43133">
    <property type="entry name" value="RNA POLYMERASE ECF-TYPE SIGMA FACTO"/>
    <property type="match status" value="1"/>
</dbReference>
<feature type="compositionally biased region" description="Low complexity" evidence="6">
    <location>
        <begin position="176"/>
        <end position="191"/>
    </location>
</feature>
<evidence type="ECO:0000256" key="5">
    <source>
        <dbReference type="ARBA" id="ARBA00023163"/>
    </source>
</evidence>
<feature type="domain" description="RNA polymerase sigma-70 region 2" evidence="7">
    <location>
        <begin position="23"/>
        <end position="83"/>
    </location>
</feature>
<evidence type="ECO:0000259" key="8">
    <source>
        <dbReference type="Pfam" id="PF04545"/>
    </source>
</evidence>
<feature type="domain" description="RNA polymerase sigma-70 region 4" evidence="8">
    <location>
        <begin position="115"/>
        <end position="163"/>
    </location>
</feature>
<dbReference type="EMBL" id="JACCBF010000001">
    <property type="protein sequence ID" value="NYD32190.1"/>
    <property type="molecule type" value="Genomic_DNA"/>
</dbReference>
<dbReference type="GO" id="GO:0003677">
    <property type="term" value="F:DNA binding"/>
    <property type="evidence" value="ECO:0007669"/>
    <property type="project" value="UniProtKB-KW"/>
</dbReference>
<evidence type="ECO:0000313" key="10">
    <source>
        <dbReference type="Proteomes" id="UP000582231"/>
    </source>
</evidence>
<feature type="region of interest" description="Disordered" evidence="6">
    <location>
        <begin position="169"/>
        <end position="191"/>
    </location>
</feature>
<sequence>MALRASRGPTDEEFAELVHVAWPGLYRTALLLVRDHALAEDLVQTALARTYSRWSGIRDVGAARAYARRALVTTATSWFRRRSFHGERPTAELPEPDTDRDPRGPTGDRIDLLAVLAQLAPRQRAVVVLRYYDDLSVEETADLLGVTTGTVKSQTSAALDNLRRLLGDGVDLPDETPTSTTTTITTGGHHG</sequence>
<dbReference type="SUPFAM" id="SSF88659">
    <property type="entry name" value="Sigma3 and sigma4 domains of RNA polymerase sigma factors"/>
    <property type="match status" value="1"/>
</dbReference>
<name>A0A852RTK2_9ACTN</name>
<evidence type="ECO:0000256" key="1">
    <source>
        <dbReference type="ARBA" id="ARBA00010641"/>
    </source>
</evidence>
<dbReference type="NCBIfam" id="TIGR02937">
    <property type="entry name" value="sigma70-ECF"/>
    <property type="match status" value="1"/>
</dbReference>
<evidence type="ECO:0000313" key="9">
    <source>
        <dbReference type="EMBL" id="NYD32190.1"/>
    </source>
</evidence>
<evidence type="ECO:0000256" key="4">
    <source>
        <dbReference type="ARBA" id="ARBA00023125"/>
    </source>
</evidence>
<proteinExistence type="inferred from homology"/>
<dbReference type="InterPro" id="IPR007627">
    <property type="entry name" value="RNA_pol_sigma70_r2"/>
</dbReference>
<evidence type="ECO:0000256" key="6">
    <source>
        <dbReference type="SAM" id="MobiDB-lite"/>
    </source>
</evidence>
<reference evidence="9 10" key="1">
    <citation type="submission" date="2020-07" db="EMBL/GenBank/DDBJ databases">
        <title>Sequencing the genomes of 1000 actinobacteria strains.</title>
        <authorList>
            <person name="Klenk H.-P."/>
        </authorList>
    </citation>
    <scope>NUCLEOTIDE SEQUENCE [LARGE SCALE GENOMIC DNA]</scope>
    <source>
        <strain evidence="9 10">DSM 19082</strain>
    </source>
</reference>
<dbReference type="Pfam" id="PF04542">
    <property type="entry name" value="Sigma70_r2"/>
    <property type="match status" value="1"/>
</dbReference>
<dbReference type="InterPro" id="IPR014325">
    <property type="entry name" value="RNA_pol_sigma-E_actinobac"/>
</dbReference>
<dbReference type="Pfam" id="PF04545">
    <property type="entry name" value="Sigma70_r4"/>
    <property type="match status" value="1"/>
</dbReference>
<dbReference type="GO" id="GO:0006352">
    <property type="term" value="P:DNA-templated transcription initiation"/>
    <property type="evidence" value="ECO:0007669"/>
    <property type="project" value="InterPro"/>
</dbReference>
<dbReference type="InterPro" id="IPR014284">
    <property type="entry name" value="RNA_pol_sigma-70_dom"/>
</dbReference>
<dbReference type="PANTHER" id="PTHR43133:SF50">
    <property type="entry name" value="ECF RNA POLYMERASE SIGMA FACTOR SIGM"/>
    <property type="match status" value="1"/>
</dbReference>
<evidence type="ECO:0000256" key="3">
    <source>
        <dbReference type="ARBA" id="ARBA00023082"/>
    </source>
</evidence>
<feature type="compositionally biased region" description="Basic and acidic residues" evidence="6">
    <location>
        <begin position="97"/>
        <end position="106"/>
    </location>
</feature>
<dbReference type="Gene3D" id="1.10.10.10">
    <property type="entry name" value="Winged helix-like DNA-binding domain superfamily/Winged helix DNA-binding domain"/>
    <property type="match status" value="1"/>
</dbReference>
<accession>A0A852RTK2</accession>
<dbReference type="InterPro" id="IPR036388">
    <property type="entry name" value="WH-like_DNA-bd_sf"/>
</dbReference>
<evidence type="ECO:0000256" key="2">
    <source>
        <dbReference type="ARBA" id="ARBA00023015"/>
    </source>
</evidence>
<dbReference type="InterPro" id="IPR013325">
    <property type="entry name" value="RNA_pol_sigma_r2"/>
</dbReference>
<organism evidence="9 10">
    <name type="scientific">Nocardioides kongjuensis</name>
    <dbReference type="NCBI Taxonomy" id="349522"/>
    <lineage>
        <taxon>Bacteria</taxon>
        <taxon>Bacillati</taxon>
        <taxon>Actinomycetota</taxon>
        <taxon>Actinomycetes</taxon>
        <taxon>Propionibacteriales</taxon>
        <taxon>Nocardioidaceae</taxon>
        <taxon>Nocardioides</taxon>
    </lineage>
</organism>
<keyword evidence="10" id="KW-1185">Reference proteome</keyword>
<keyword evidence="5" id="KW-0804">Transcription</keyword>
<protein>
    <submittedName>
        <fullName evidence="9">RNA polymerase sigma-70 factor (Sigma-E family)</fullName>
    </submittedName>
</protein>
<evidence type="ECO:0000259" key="7">
    <source>
        <dbReference type="Pfam" id="PF04542"/>
    </source>
</evidence>
<dbReference type="InterPro" id="IPR013324">
    <property type="entry name" value="RNA_pol_sigma_r3/r4-like"/>
</dbReference>
<dbReference type="InterPro" id="IPR007630">
    <property type="entry name" value="RNA_pol_sigma70_r4"/>
</dbReference>
<dbReference type="NCBIfam" id="TIGR02983">
    <property type="entry name" value="SigE-fam_strep"/>
    <property type="match status" value="1"/>
</dbReference>
<comment type="caution">
    <text evidence="9">The sequence shown here is derived from an EMBL/GenBank/DDBJ whole genome shotgun (WGS) entry which is preliminary data.</text>
</comment>
<dbReference type="Proteomes" id="UP000582231">
    <property type="component" value="Unassembled WGS sequence"/>
</dbReference>
<dbReference type="InterPro" id="IPR039425">
    <property type="entry name" value="RNA_pol_sigma-70-like"/>
</dbReference>
<dbReference type="CDD" id="cd06171">
    <property type="entry name" value="Sigma70_r4"/>
    <property type="match status" value="1"/>
</dbReference>
<dbReference type="RefSeq" id="WP_179728402.1">
    <property type="nucleotide sequence ID" value="NZ_BAABEF010000001.1"/>
</dbReference>
<keyword evidence="3" id="KW-0731">Sigma factor</keyword>
<keyword evidence="4" id="KW-0238">DNA-binding</keyword>
<comment type="similarity">
    <text evidence="1">Belongs to the sigma-70 factor family. ECF subfamily.</text>
</comment>
<dbReference type="Gene3D" id="1.10.1740.10">
    <property type="match status" value="1"/>
</dbReference>
<dbReference type="GO" id="GO:0016987">
    <property type="term" value="F:sigma factor activity"/>
    <property type="evidence" value="ECO:0007669"/>
    <property type="project" value="UniProtKB-KW"/>
</dbReference>
<keyword evidence="2" id="KW-0805">Transcription regulation</keyword>
<feature type="region of interest" description="Disordered" evidence="6">
    <location>
        <begin position="86"/>
        <end position="106"/>
    </location>
</feature>